<dbReference type="RefSeq" id="XP_046116570.1">
    <property type="nucleotide sequence ID" value="XM_046258220.1"/>
</dbReference>
<feature type="compositionally biased region" description="Polar residues" evidence="1">
    <location>
        <begin position="273"/>
        <end position="284"/>
    </location>
</feature>
<evidence type="ECO:0000256" key="1">
    <source>
        <dbReference type="SAM" id="MobiDB-lite"/>
    </source>
</evidence>
<dbReference type="AlphaFoldDB" id="A0A9P8CPD0"/>
<evidence type="ECO:0000313" key="2">
    <source>
        <dbReference type="EMBL" id="KAG9252646.1"/>
    </source>
</evidence>
<dbReference type="GeneID" id="70289123"/>
<organism evidence="2 3">
    <name type="scientific">Emericellopsis atlantica</name>
    <dbReference type="NCBI Taxonomy" id="2614577"/>
    <lineage>
        <taxon>Eukaryota</taxon>
        <taxon>Fungi</taxon>
        <taxon>Dikarya</taxon>
        <taxon>Ascomycota</taxon>
        <taxon>Pezizomycotina</taxon>
        <taxon>Sordariomycetes</taxon>
        <taxon>Hypocreomycetidae</taxon>
        <taxon>Hypocreales</taxon>
        <taxon>Bionectriaceae</taxon>
        <taxon>Emericellopsis</taxon>
    </lineage>
</organism>
<feature type="region of interest" description="Disordered" evidence="1">
    <location>
        <begin position="76"/>
        <end position="180"/>
    </location>
</feature>
<feature type="compositionally biased region" description="Basic and acidic residues" evidence="1">
    <location>
        <begin position="286"/>
        <end position="323"/>
    </location>
</feature>
<accession>A0A9P8CPD0</accession>
<name>A0A9P8CPD0_9HYPO</name>
<dbReference type="OrthoDB" id="10611513at2759"/>
<feature type="region of interest" description="Disordered" evidence="1">
    <location>
        <begin position="18"/>
        <end position="60"/>
    </location>
</feature>
<evidence type="ECO:0000313" key="3">
    <source>
        <dbReference type="Proteomes" id="UP000887229"/>
    </source>
</evidence>
<dbReference type="Proteomes" id="UP000887229">
    <property type="component" value="Unassembled WGS sequence"/>
</dbReference>
<proteinExistence type="predicted"/>
<reference evidence="2" key="1">
    <citation type="journal article" date="2021" name="IMA Fungus">
        <title>Genomic characterization of three marine fungi, including Emericellopsis atlantica sp. nov. with signatures of a generalist lifestyle and marine biomass degradation.</title>
        <authorList>
            <person name="Hagestad O.C."/>
            <person name="Hou L."/>
            <person name="Andersen J.H."/>
            <person name="Hansen E.H."/>
            <person name="Altermark B."/>
            <person name="Li C."/>
            <person name="Kuhnert E."/>
            <person name="Cox R.J."/>
            <person name="Crous P.W."/>
            <person name="Spatafora J.W."/>
            <person name="Lail K."/>
            <person name="Amirebrahimi M."/>
            <person name="Lipzen A."/>
            <person name="Pangilinan J."/>
            <person name="Andreopoulos W."/>
            <person name="Hayes R.D."/>
            <person name="Ng V."/>
            <person name="Grigoriev I.V."/>
            <person name="Jackson S.A."/>
            <person name="Sutton T.D.S."/>
            <person name="Dobson A.D.W."/>
            <person name="Rama T."/>
        </authorList>
    </citation>
    <scope>NUCLEOTIDE SEQUENCE</scope>
    <source>
        <strain evidence="2">TS7</strain>
    </source>
</reference>
<feature type="compositionally biased region" description="Basic and acidic residues" evidence="1">
    <location>
        <begin position="79"/>
        <end position="89"/>
    </location>
</feature>
<sequence>MDNPLDPMTMDAELRHFDDLLRETDGLEELPGPDPNESDRDSVTPPIRPPSPYSDPNMIFFQDTYRPTTNWEVFNAGRVDPDLDTKPWPDPDPNPEPEPDPYQYVDMKMREFQLAVGSGRKPKDEPEPRLGVSGFTRSRRESLGPKGCLKAPDQRLQNASSSAASDDETDEEDAKQHHTQKRAALLAFKLHQRNPETLLGMRNKRILLPSGPRRAVRPITGAESKFFEGCWEEVENERTVEARTNWACTHKTHQRSEDEENERMIQSMATAHQSDLVTKATSRSQKSKEEHAKWAKAYKDAKDAEKRQNWEQRQAETGDEHVQSEFVDLSVQPNEQ</sequence>
<dbReference type="EMBL" id="MU251261">
    <property type="protein sequence ID" value="KAG9252646.1"/>
    <property type="molecule type" value="Genomic_DNA"/>
</dbReference>
<comment type="caution">
    <text evidence="2">The sequence shown here is derived from an EMBL/GenBank/DDBJ whole genome shotgun (WGS) entry which is preliminary data.</text>
</comment>
<gene>
    <name evidence="2" type="ORF">F5Z01DRAFT_221569</name>
</gene>
<keyword evidence="3" id="KW-1185">Reference proteome</keyword>
<protein>
    <submittedName>
        <fullName evidence="2">Uncharacterized protein</fullName>
    </submittedName>
</protein>
<feature type="region of interest" description="Disordered" evidence="1">
    <location>
        <begin position="273"/>
        <end position="336"/>
    </location>
</feature>